<dbReference type="Proteomes" id="UP000324748">
    <property type="component" value="Unassembled WGS sequence"/>
</dbReference>
<name>A0A5B0M0G5_PUCGR</name>
<keyword evidence="2" id="KW-1185">Reference proteome</keyword>
<organism evidence="1 2">
    <name type="scientific">Puccinia graminis f. sp. tritici</name>
    <dbReference type="NCBI Taxonomy" id="56615"/>
    <lineage>
        <taxon>Eukaryota</taxon>
        <taxon>Fungi</taxon>
        <taxon>Dikarya</taxon>
        <taxon>Basidiomycota</taxon>
        <taxon>Pucciniomycotina</taxon>
        <taxon>Pucciniomycetes</taxon>
        <taxon>Pucciniales</taxon>
        <taxon>Pucciniaceae</taxon>
        <taxon>Puccinia</taxon>
    </lineage>
</organism>
<dbReference type="AlphaFoldDB" id="A0A5B0M0G5"/>
<sequence length="73" mass="8286">MHRRVLLRVFGRISVRFGSGFSCSRLLINFLIINPNSYQTDRQLDKGFSSEIDQTDSPLVLICTTDNSPLIVI</sequence>
<comment type="caution">
    <text evidence="1">The sequence shown here is derived from an EMBL/GenBank/DDBJ whole genome shotgun (WGS) entry which is preliminary data.</text>
</comment>
<accession>A0A5B0M0G5</accession>
<proteinExistence type="predicted"/>
<gene>
    <name evidence="1" type="ORF">PGT21_033852</name>
</gene>
<protein>
    <submittedName>
        <fullName evidence="1">Uncharacterized protein</fullName>
    </submittedName>
</protein>
<reference evidence="1 2" key="1">
    <citation type="submission" date="2019-05" db="EMBL/GenBank/DDBJ databases">
        <title>Emergence of the Ug99 lineage of the wheat stem rust pathogen through somatic hybridization.</title>
        <authorList>
            <person name="Li F."/>
            <person name="Upadhyaya N.M."/>
            <person name="Sperschneider J."/>
            <person name="Matny O."/>
            <person name="Nguyen-Phuc H."/>
            <person name="Mago R."/>
            <person name="Raley C."/>
            <person name="Miller M.E."/>
            <person name="Silverstein K.A.T."/>
            <person name="Henningsen E."/>
            <person name="Hirsch C.D."/>
            <person name="Visser B."/>
            <person name="Pretorius Z.A."/>
            <person name="Steffenson B.J."/>
            <person name="Schwessinger B."/>
            <person name="Dodds P.N."/>
            <person name="Figueroa M."/>
        </authorList>
    </citation>
    <scope>NUCLEOTIDE SEQUENCE [LARGE SCALE GENOMIC DNA]</scope>
    <source>
        <strain evidence="1">21-0</strain>
    </source>
</reference>
<evidence type="ECO:0000313" key="2">
    <source>
        <dbReference type="Proteomes" id="UP000324748"/>
    </source>
</evidence>
<dbReference type="EMBL" id="VSWC01000183">
    <property type="protein sequence ID" value="KAA1069826.1"/>
    <property type="molecule type" value="Genomic_DNA"/>
</dbReference>
<evidence type="ECO:0000313" key="1">
    <source>
        <dbReference type="EMBL" id="KAA1069826.1"/>
    </source>
</evidence>